<evidence type="ECO:0000313" key="3">
    <source>
        <dbReference type="Proteomes" id="UP000276133"/>
    </source>
</evidence>
<evidence type="ECO:0000313" key="2">
    <source>
        <dbReference type="EMBL" id="RNA11582.1"/>
    </source>
</evidence>
<feature type="transmembrane region" description="Helical" evidence="1">
    <location>
        <begin position="30"/>
        <end position="54"/>
    </location>
</feature>
<accession>A0A3M7QJY6</accession>
<name>A0A3M7QJY6_BRAPC</name>
<organism evidence="2 3">
    <name type="scientific">Brachionus plicatilis</name>
    <name type="common">Marine rotifer</name>
    <name type="synonym">Brachionus muelleri</name>
    <dbReference type="NCBI Taxonomy" id="10195"/>
    <lineage>
        <taxon>Eukaryota</taxon>
        <taxon>Metazoa</taxon>
        <taxon>Spiralia</taxon>
        <taxon>Gnathifera</taxon>
        <taxon>Rotifera</taxon>
        <taxon>Eurotatoria</taxon>
        <taxon>Monogononta</taxon>
        <taxon>Pseudotrocha</taxon>
        <taxon>Ploima</taxon>
        <taxon>Brachionidae</taxon>
        <taxon>Brachionus</taxon>
    </lineage>
</organism>
<keyword evidence="3" id="KW-1185">Reference proteome</keyword>
<keyword evidence="1" id="KW-1133">Transmembrane helix</keyword>
<proteinExistence type="predicted"/>
<feature type="non-terminal residue" evidence="2">
    <location>
        <position position="1"/>
    </location>
</feature>
<protein>
    <submittedName>
        <fullName evidence="2">Uncharacterized protein</fullName>
    </submittedName>
</protein>
<dbReference type="Proteomes" id="UP000276133">
    <property type="component" value="Unassembled WGS sequence"/>
</dbReference>
<dbReference type="EMBL" id="REGN01005917">
    <property type="protein sequence ID" value="RNA11582.1"/>
    <property type="molecule type" value="Genomic_DNA"/>
</dbReference>
<sequence length="150" mass="17835">KIGDSFTYKKYNLIPHRQSRLHKREKNLNYLEIAGLVMISQFIFQQLLLLSYYLCISLAENQKLLAMSLKYIQKVAAPKCQSVSSERPKHVLFSLISKDKLFELKCNFELIINFKMPNYRFKKNKEQKHVRIQGIAAQLMKKIFDRKEYT</sequence>
<comment type="caution">
    <text evidence="2">The sequence shown here is derived from an EMBL/GenBank/DDBJ whole genome shotgun (WGS) entry which is preliminary data.</text>
</comment>
<keyword evidence="1" id="KW-0472">Membrane</keyword>
<reference evidence="2 3" key="1">
    <citation type="journal article" date="2018" name="Sci. Rep.">
        <title>Genomic signatures of local adaptation to the degree of environmental predictability in rotifers.</title>
        <authorList>
            <person name="Franch-Gras L."/>
            <person name="Hahn C."/>
            <person name="Garcia-Roger E.M."/>
            <person name="Carmona M.J."/>
            <person name="Serra M."/>
            <person name="Gomez A."/>
        </authorList>
    </citation>
    <scope>NUCLEOTIDE SEQUENCE [LARGE SCALE GENOMIC DNA]</scope>
    <source>
        <strain evidence="2">HYR1</strain>
    </source>
</reference>
<dbReference type="AlphaFoldDB" id="A0A3M7QJY6"/>
<gene>
    <name evidence="2" type="ORF">BpHYR1_039135</name>
</gene>
<evidence type="ECO:0000256" key="1">
    <source>
        <dbReference type="SAM" id="Phobius"/>
    </source>
</evidence>
<keyword evidence="1" id="KW-0812">Transmembrane</keyword>